<dbReference type="Gene3D" id="3.30.160.60">
    <property type="entry name" value="Classic Zinc Finger"/>
    <property type="match status" value="1"/>
</dbReference>
<dbReference type="Pfam" id="PF06220">
    <property type="entry name" value="zf-U1"/>
    <property type="match status" value="1"/>
</dbReference>
<dbReference type="InterPro" id="IPR003604">
    <property type="entry name" value="Matrin/U1-like-C_Znf_C2H2"/>
</dbReference>
<dbReference type="PROSITE" id="PS50171">
    <property type="entry name" value="ZF_MATRIN"/>
    <property type="match status" value="1"/>
</dbReference>
<evidence type="ECO:0000313" key="8">
    <source>
        <dbReference type="EMBL" id="KAJ1724280.1"/>
    </source>
</evidence>
<dbReference type="GO" id="GO:0003959">
    <property type="term" value="F:NADPH dehydrogenase activity"/>
    <property type="evidence" value="ECO:0007669"/>
    <property type="project" value="UniProtKB-EC"/>
</dbReference>
<evidence type="ECO:0000256" key="4">
    <source>
        <dbReference type="ARBA" id="ARBA00022833"/>
    </source>
</evidence>
<protein>
    <submittedName>
        <fullName evidence="8">WW domain binding protein 4</fullName>
        <ecNumber evidence="8">1.6.99.1</ecNumber>
    </submittedName>
</protein>
<dbReference type="GO" id="GO:0008270">
    <property type="term" value="F:zinc ion binding"/>
    <property type="evidence" value="ECO:0007669"/>
    <property type="project" value="UniProtKB-KW"/>
</dbReference>
<keyword evidence="2" id="KW-0479">Metal-binding</keyword>
<organism evidence="8 9">
    <name type="scientific">Coemansia erecta</name>
    <dbReference type="NCBI Taxonomy" id="147472"/>
    <lineage>
        <taxon>Eukaryota</taxon>
        <taxon>Fungi</taxon>
        <taxon>Fungi incertae sedis</taxon>
        <taxon>Zoopagomycota</taxon>
        <taxon>Kickxellomycotina</taxon>
        <taxon>Kickxellomycetes</taxon>
        <taxon>Kickxellales</taxon>
        <taxon>Kickxellaceae</taxon>
        <taxon>Coemansia</taxon>
    </lineage>
</organism>
<sequence>MSSSSSSQRKAPWVHNTKYWCQYCQIFVQDNKSSRAMHDNGAKHKGNVEKYLRKIDKVSKDRDDAKTKLRTELDKIEKAAALRYSKDTGAQAGSVEAPPAKSSIADSTAKPSDPADVSPKKIKETVQRPDNIGIVGAWEVVEETQAADVTTAASATKDQSATTRAKRARSPSEAKESSTTAHSRGSEWLDGGHDDPQDDDTFEIKEKTIGSVYATASSYKHDNTANSETATETGNIQFKKRRTASNRSTARKQRNPL</sequence>
<feature type="compositionally biased region" description="Polar residues" evidence="6">
    <location>
        <begin position="148"/>
        <end position="163"/>
    </location>
</feature>
<dbReference type="PANTHER" id="PTHR13173:SF10">
    <property type="entry name" value="WW DOMAIN-BINDING PROTEIN 4"/>
    <property type="match status" value="1"/>
</dbReference>
<dbReference type="EC" id="1.6.99.1" evidence="8"/>
<dbReference type="GO" id="GO:0071011">
    <property type="term" value="C:precatalytic spliceosome"/>
    <property type="evidence" value="ECO:0007669"/>
    <property type="project" value="TreeGrafter"/>
</dbReference>
<gene>
    <name evidence="8" type="primary">WBP4</name>
    <name evidence="8" type="ORF">LPJ53_001432</name>
</gene>
<dbReference type="EMBL" id="JANBOJ010000036">
    <property type="protein sequence ID" value="KAJ1724280.1"/>
    <property type="molecule type" value="Genomic_DNA"/>
</dbReference>
<reference evidence="8" key="1">
    <citation type="submission" date="2022-07" db="EMBL/GenBank/DDBJ databases">
        <title>Phylogenomic reconstructions and comparative analyses of Kickxellomycotina fungi.</title>
        <authorList>
            <person name="Reynolds N.K."/>
            <person name="Stajich J.E."/>
            <person name="Barry K."/>
            <person name="Grigoriev I.V."/>
            <person name="Crous P."/>
            <person name="Smith M.E."/>
        </authorList>
    </citation>
    <scope>NUCLEOTIDE SEQUENCE</scope>
    <source>
        <strain evidence="8">NBRC 32514</strain>
    </source>
</reference>
<feature type="region of interest" description="Disordered" evidence="6">
    <location>
        <begin position="89"/>
        <end position="124"/>
    </location>
</feature>
<feature type="domain" description="Matrin-type" evidence="7">
    <location>
        <begin position="19"/>
        <end position="50"/>
    </location>
</feature>
<dbReference type="AlphaFoldDB" id="A0A9W7Y404"/>
<accession>A0A9W7Y404</accession>
<feature type="compositionally biased region" description="Basic and acidic residues" evidence="6">
    <location>
        <begin position="184"/>
        <end position="195"/>
    </location>
</feature>
<dbReference type="InterPro" id="IPR040023">
    <property type="entry name" value="WBP4"/>
</dbReference>
<dbReference type="OrthoDB" id="191651at2759"/>
<dbReference type="GO" id="GO:0003723">
    <property type="term" value="F:RNA binding"/>
    <property type="evidence" value="ECO:0007669"/>
    <property type="project" value="TreeGrafter"/>
</dbReference>
<dbReference type="PANTHER" id="PTHR13173">
    <property type="entry name" value="WW DOMAIN BINDING PROTEIN 4"/>
    <property type="match status" value="1"/>
</dbReference>
<keyword evidence="3" id="KW-0863">Zinc-finger</keyword>
<dbReference type="InterPro" id="IPR000690">
    <property type="entry name" value="Matrin/U1-C_Znf_C2H2"/>
</dbReference>
<keyword evidence="5" id="KW-0539">Nucleus</keyword>
<feature type="region of interest" description="Disordered" evidence="6">
    <location>
        <begin position="148"/>
        <end position="257"/>
    </location>
</feature>
<dbReference type="SUPFAM" id="SSF57667">
    <property type="entry name" value="beta-beta-alpha zinc fingers"/>
    <property type="match status" value="1"/>
</dbReference>
<evidence type="ECO:0000256" key="3">
    <source>
        <dbReference type="ARBA" id="ARBA00022771"/>
    </source>
</evidence>
<dbReference type="Proteomes" id="UP001149813">
    <property type="component" value="Unassembled WGS sequence"/>
</dbReference>
<evidence type="ECO:0000259" key="7">
    <source>
        <dbReference type="PROSITE" id="PS50171"/>
    </source>
</evidence>
<evidence type="ECO:0000256" key="1">
    <source>
        <dbReference type="ARBA" id="ARBA00004123"/>
    </source>
</evidence>
<dbReference type="InterPro" id="IPR036236">
    <property type="entry name" value="Znf_C2H2_sf"/>
</dbReference>
<evidence type="ECO:0000256" key="5">
    <source>
        <dbReference type="ARBA" id="ARBA00023242"/>
    </source>
</evidence>
<comment type="subcellular location">
    <subcellularLocation>
        <location evidence="1">Nucleus</location>
    </subcellularLocation>
</comment>
<keyword evidence="4" id="KW-0862">Zinc</keyword>
<comment type="caution">
    <text evidence="8">The sequence shown here is derived from an EMBL/GenBank/DDBJ whole genome shotgun (WGS) entry which is preliminary data.</text>
</comment>
<keyword evidence="8" id="KW-0560">Oxidoreductase</keyword>
<evidence type="ECO:0000313" key="9">
    <source>
        <dbReference type="Proteomes" id="UP001149813"/>
    </source>
</evidence>
<feature type="compositionally biased region" description="Basic residues" evidence="6">
    <location>
        <begin position="238"/>
        <end position="257"/>
    </location>
</feature>
<name>A0A9W7Y404_9FUNG</name>
<dbReference type="SMART" id="SM00451">
    <property type="entry name" value="ZnF_U1"/>
    <property type="match status" value="1"/>
</dbReference>
<feature type="compositionally biased region" description="Polar residues" evidence="6">
    <location>
        <begin position="214"/>
        <end position="236"/>
    </location>
</feature>
<proteinExistence type="predicted"/>
<dbReference type="InterPro" id="IPR013085">
    <property type="entry name" value="U1-CZ_Znf_C2H2"/>
</dbReference>
<evidence type="ECO:0000256" key="2">
    <source>
        <dbReference type="ARBA" id="ARBA00022723"/>
    </source>
</evidence>
<evidence type="ECO:0000256" key="6">
    <source>
        <dbReference type="SAM" id="MobiDB-lite"/>
    </source>
</evidence>
<dbReference type="GO" id="GO:0000398">
    <property type="term" value="P:mRNA splicing, via spliceosome"/>
    <property type="evidence" value="ECO:0007669"/>
    <property type="project" value="InterPro"/>
</dbReference>
<keyword evidence="9" id="KW-1185">Reference proteome</keyword>